<dbReference type="AlphaFoldDB" id="A0A438C6I4"/>
<dbReference type="Proteomes" id="UP000288805">
    <property type="component" value="Unassembled WGS sequence"/>
</dbReference>
<evidence type="ECO:0000313" key="1">
    <source>
        <dbReference type="EMBL" id="RVW18873.1"/>
    </source>
</evidence>
<evidence type="ECO:0000313" key="2">
    <source>
        <dbReference type="Proteomes" id="UP000288805"/>
    </source>
</evidence>
<name>A0A438C6I4_VITVI</name>
<proteinExistence type="predicted"/>
<reference evidence="1 2" key="1">
    <citation type="journal article" date="2018" name="PLoS Genet.">
        <title>Population sequencing reveals clonal diversity and ancestral inbreeding in the grapevine cultivar Chardonnay.</title>
        <authorList>
            <person name="Roach M.J."/>
            <person name="Johnson D.L."/>
            <person name="Bohlmann J."/>
            <person name="van Vuuren H.J."/>
            <person name="Jones S.J."/>
            <person name="Pretorius I.S."/>
            <person name="Schmidt S.A."/>
            <person name="Borneman A.R."/>
        </authorList>
    </citation>
    <scope>NUCLEOTIDE SEQUENCE [LARGE SCALE GENOMIC DNA]</scope>
    <source>
        <strain evidence="2">cv. Chardonnay</strain>
        <tissue evidence="1">Leaf</tissue>
    </source>
</reference>
<sequence>MESGAEAVANGVVMAIKRVKFGHSQTLLSLGLPHDPKVTQMGISALIIGVQTYLGNLFQIAWLPNWWHKLQARKKQDALVAKDVPGRAAMTTTESELSLILMAEPATSTLDQDHMTFDPNDFSNTTQPRRTCIANANGATYLVTGAGIVPLSPSLSLAHTLLDVLNKKIIGCGTKRRGLYSLDDFSPSKANHMHHQTSSHAKFGYGKALGASIIWLSPASTPIFIFPFVECGL</sequence>
<accession>A0A438C6I4</accession>
<protein>
    <submittedName>
        <fullName evidence="1">Uncharacterized protein</fullName>
    </submittedName>
</protein>
<dbReference type="EMBL" id="QGNW01002509">
    <property type="protein sequence ID" value="RVW18873.1"/>
    <property type="molecule type" value="Genomic_DNA"/>
</dbReference>
<comment type="caution">
    <text evidence="1">The sequence shown here is derived from an EMBL/GenBank/DDBJ whole genome shotgun (WGS) entry which is preliminary data.</text>
</comment>
<organism evidence="1 2">
    <name type="scientific">Vitis vinifera</name>
    <name type="common">Grape</name>
    <dbReference type="NCBI Taxonomy" id="29760"/>
    <lineage>
        <taxon>Eukaryota</taxon>
        <taxon>Viridiplantae</taxon>
        <taxon>Streptophyta</taxon>
        <taxon>Embryophyta</taxon>
        <taxon>Tracheophyta</taxon>
        <taxon>Spermatophyta</taxon>
        <taxon>Magnoliopsida</taxon>
        <taxon>eudicotyledons</taxon>
        <taxon>Gunneridae</taxon>
        <taxon>Pentapetalae</taxon>
        <taxon>rosids</taxon>
        <taxon>Vitales</taxon>
        <taxon>Vitaceae</taxon>
        <taxon>Viteae</taxon>
        <taxon>Vitis</taxon>
    </lineage>
</organism>
<gene>
    <name evidence="1" type="ORF">CK203_103855</name>
</gene>